<feature type="repeat" description="PPR" evidence="3">
    <location>
        <begin position="299"/>
        <end position="333"/>
    </location>
</feature>
<dbReference type="InterPro" id="IPR046960">
    <property type="entry name" value="PPR_At4g14850-like_plant"/>
</dbReference>
<dbReference type="InterPro" id="IPR046848">
    <property type="entry name" value="E_motif"/>
</dbReference>
<evidence type="ECO:0000259" key="4">
    <source>
        <dbReference type="Pfam" id="PF14432"/>
    </source>
</evidence>
<keyword evidence="2" id="KW-0677">Repeat</keyword>
<evidence type="ECO:0000256" key="1">
    <source>
        <dbReference type="ARBA" id="ARBA00006643"/>
    </source>
</evidence>
<dbReference type="PROSITE" id="PS51375">
    <property type="entry name" value="PPR"/>
    <property type="match status" value="4"/>
</dbReference>
<proteinExistence type="inferred from homology"/>
<dbReference type="EMBL" id="CP093343">
    <property type="protein sequence ID" value="WOG85393.1"/>
    <property type="molecule type" value="Genomic_DNA"/>
</dbReference>
<protein>
    <recommendedName>
        <fullName evidence="4">DYW domain-containing protein</fullName>
    </recommendedName>
</protein>
<dbReference type="InterPro" id="IPR032867">
    <property type="entry name" value="DYW_dom"/>
</dbReference>
<dbReference type="GO" id="GO:0008270">
    <property type="term" value="F:zinc ion binding"/>
    <property type="evidence" value="ECO:0007669"/>
    <property type="project" value="InterPro"/>
</dbReference>
<dbReference type="Gene3D" id="1.25.40.10">
    <property type="entry name" value="Tetratricopeptide repeat domain"/>
    <property type="match status" value="2"/>
</dbReference>
<comment type="similarity">
    <text evidence="1">Belongs to the PPR family. PCMP-H subfamily.</text>
</comment>
<evidence type="ECO:0000256" key="3">
    <source>
        <dbReference type="PROSITE-ProRule" id="PRU00708"/>
    </source>
</evidence>
<reference evidence="5" key="2">
    <citation type="submission" date="2022-03" db="EMBL/GenBank/DDBJ databases">
        <title>Draft title - Genomic analysis of global carrot germplasm unveils the trajectory of domestication and the origin of high carotenoid orange carrot.</title>
        <authorList>
            <person name="Iorizzo M."/>
            <person name="Ellison S."/>
            <person name="Senalik D."/>
            <person name="Macko-Podgorni A."/>
            <person name="Grzebelus D."/>
            <person name="Bostan H."/>
            <person name="Rolling W."/>
            <person name="Curaba J."/>
            <person name="Simon P."/>
        </authorList>
    </citation>
    <scope>NUCLEOTIDE SEQUENCE</scope>
    <source>
        <tissue evidence="5">Leaf</tissue>
    </source>
</reference>
<evidence type="ECO:0000313" key="6">
    <source>
        <dbReference type="Proteomes" id="UP000077755"/>
    </source>
</evidence>
<dbReference type="PANTHER" id="PTHR47926">
    <property type="entry name" value="PENTATRICOPEPTIDE REPEAT-CONTAINING PROTEIN"/>
    <property type="match status" value="1"/>
</dbReference>
<dbReference type="FunFam" id="1.25.40.10:FF:000184">
    <property type="entry name" value="Pentatricopeptide repeat-containing protein, chloroplastic"/>
    <property type="match status" value="1"/>
</dbReference>
<name>A0AAF1AJY6_DAUCS</name>
<feature type="domain" description="DYW" evidence="4">
    <location>
        <begin position="514"/>
        <end position="606"/>
    </location>
</feature>
<dbReference type="Pfam" id="PF13041">
    <property type="entry name" value="PPR_2"/>
    <property type="match status" value="1"/>
</dbReference>
<dbReference type="PANTHER" id="PTHR47926:SF400">
    <property type="entry name" value="PENTACOTRIPEPTIDE-REPEAT REGION OF PRORP DOMAIN-CONTAINING PROTEIN"/>
    <property type="match status" value="1"/>
</dbReference>
<sequence length="606" mass="69259">MVKTSVLHQPHLLVHHEDHSQGQESRSLKLREQECMSLAKKCRNLREFKQVHCHVVKFGLFFSSLCSSNLLLTCAQSSWGSMDYACSIFNQIDDPGSFEFNVMIRGYVKDLNFDEALFMYHEMLDMEVEPDNFTFPFLLKACARLRDIRKGVQIHGHVFKFGFEDDVFVQNSLINFYGKCEELRKCCCVFEKMEQRSVASWSALIGAHARNGLWAECVGIFGDMIREGCLRPEESILVSVLSACTKLGNYNLGQCIHGNLIRNMIGRNVIVETSLVDMYLKCGYPEKGLYLFDSMVEKNHLTYSVMISGLAAHGCGAEALMVFSNMLEEGLEPDDVIYVSVLSACGNAGLVEEGLQLFNRMKNDHNIEPTIQHYGCLVDLLGRAGRLDEAFEVITTMPMEPNDVVWRSLLGACKTYSNIQMGEIVAEKLMQMKSRNASDYLVLSHIYAEAQRWKDVAITRTKMAESGLSQTPGFSFVEVKKNIYKFVSQDMTRPQCNGVYDMLHQMEWQLKFEGYSADTSQVLLDVDEEEKTERLSRHSQKLAIAFALIHTSEGSPIRILRNLKMCSDCHTYTKFISRVFERRIIVRDRNLFHHFEDGSCSCRDYW</sequence>
<evidence type="ECO:0000256" key="2">
    <source>
        <dbReference type="ARBA" id="ARBA00022737"/>
    </source>
</evidence>
<dbReference type="Proteomes" id="UP000077755">
    <property type="component" value="Chromosome 1"/>
</dbReference>
<organism evidence="5 6">
    <name type="scientific">Daucus carota subsp. sativus</name>
    <name type="common">Carrot</name>
    <dbReference type="NCBI Taxonomy" id="79200"/>
    <lineage>
        <taxon>Eukaryota</taxon>
        <taxon>Viridiplantae</taxon>
        <taxon>Streptophyta</taxon>
        <taxon>Embryophyta</taxon>
        <taxon>Tracheophyta</taxon>
        <taxon>Spermatophyta</taxon>
        <taxon>Magnoliopsida</taxon>
        <taxon>eudicotyledons</taxon>
        <taxon>Gunneridae</taxon>
        <taxon>Pentapetalae</taxon>
        <taxon>asterids</taxon>
        <taxon>campanulids</taxon>
        <taxon>Apiales</taxon>
        <taxon>Apiaceae</taxon>
        <taxon>Apioideae</taxon>
        <taxon>Scandiceae</taxon>
        <taxon>Daucinae</taxon>
        <taxon>Daucus</taxon>
        <taxon>Daucus sect. Daucus</taxon>
    </lineage>
</organism>
<dbReference type="NCBIfam" id="TIGR00756">
    <property type="entry name" value="PPR"/>
    <property type="match status" value="6"/>
</dbReference>
<feature type="repeat" description="PPR" evidence="3">
    <location>
        <begin position="96"/>
        <end position="130"/>
    </location>
</feature>
<dbReference type="AlphaFoldDB" id="A0AAF1AJY6"/>
<accession>A0AAF1AJY6</accession>
<reference evidence="5" key="1">
    <citation type="journal article" date="2016" name="Nat. Genet.">
        <title>A high-quality carrot genome assembly provides new insights into carotenoid accumulation and asterid genome evolution.</title>
        <authorList>
            <person name="Iorizzo M."/>
            <person name="Ellison S."/>
            <person name="Senalik D."/>
            <person name="Zeng P."/>
            <person name="Satapoomin P."/>
            <person name="Huang J."/>
            <person name="Bowman M."/>
            <person name="Iovene M."/>
            <person name="Sanseverino W."/>
            <person name="Cavagnaro P."/>
            <person name="Yildiz M."/>
            <person name="Macko-Podgorni A."/>
            <person name="Moranska E."/>
            <person name="Grzebelus E."/>
            <person name="Grzebelus D."/>
            <person name="Ashrafi H."/>
            <person name="Zheng Z."/>
            <person name="Cheng S."/>
            <person name="Spooner D."/>
            <person name="Van Deynze A."/>
            <person name="Simon P."/>
        </authorList>
    </citation>
    <scope>NUCLEOTIDE SEQUENCE</scope>
    <source>
        <tissue evidence="5">Leaf</tissue>
    </source>
</reference>
<gene>
    <name evidence="5" type="ORF">DCAR_0104581</name>
</gene>
<feature type="repeat" description="PPR" evidence="3">
    <location>
        <begin position="197"/>
        <end position="231"/>
    </location>
</feature>
<dbReference type="FunFam" id="1.25.40.10:FF:001370">
    <property type="entry name" value="Pentatricopeptide repeat-containing protein"/>
    <property type="match status" value="1"/>
</dbReference>
<dbReference type="Pfam" id="PF12854">
    <property type="entry name" value="PPR_1"/>
    <property type="match status" value="1"/>
</dbReference>
<feature type="repeat" description="PPR" evidence="3">
    <location>
        <begin position="334"/>
        <end position="364"/>
    </location>
</feature>
<keyword evidence="6" id="KW-1185">Reference proteome</keyword>
<dbReference type="GO" id="GO:0003723">
    <property type="term" value="F:RNA binding"/>
    <property type="evidence" value="ECO:0007669"/>
    <property type="project" value="InterPro"/>
</dbReference>
<dbReference type="InterPro" id="IPR002885">
    <property type="entry name" value="PPR_rpt"/>
</dbReference>
<dbReference type="Pfam" id="PF01535">
    <property type="entry name" value="PPR"/>
    <property type="match status" value="5"/>
</dbReference>
<evidence type="ECO:0000313" key="5">
    <source>
        <dbReference type="EMBL" id="WOG85393.1"/>
    </source>
</evidence>
<dbReference type="Pfam" id="PF20431">
    <property type="entry name" value="E_motif"/>
    <property type="match status" value="1"/>
</dbReference>
<dbReference type="Pfam" id="PF14432">
    <property type="entry name" value="DYW_deaminase"/>
    <property type="match status" value="1"/>
</dbReference>
<dbReference type="InterPro" id="IPR011990">
    <property type="entry name" value="TPR-like_helical_dom_sf"/>
</dbReference>
<dbReference type="GO" id="GO:0009451">
    <property type="term" value="P:RNA modification"/>
    <property type="evidence" value="ECO:0007669"/>
    <property type="project" value="InterPro"/>
</dbReference>